<proteinExistence type="predicted"/>
<gene>
    <name evidence="1" type="ORF">TL08_19615</name>
</gene>
<evidence type="ECO:0000313" key="1">
    <source>
        <dbReference type="EMBL" id="AOS64714.1"/>
    </source>
</evidence>
<evidence type="ECO:0008006" key="3">
    <source>
        <dbReference type="Google" id="ProtNLM"/>
    </source>
</evidence>
<sequence length="201" mass="22283">MTSSEPVVFTGIGGDEMLALRSAERSDFGRRCAQKPPRWLGHRAREQLPSIDEDLAPVSVLHETSLLAFACRNPIFLRAGRWPVSPLCDPELVLFGQWLPMDWRVSKRLARVWLERLGLSNDVVYPALRENFAGVMQRGLRLGGLSLAKQVIEESVLVDLGLVDGDAMRAAVDEAEIEAVIDTSLYDFLAVERGLRSLLGA</sequence>
<reference evidence="2" key="1">
    <citation type="submission" date="2016-03" db="EMBL/GenBank/DDBJ databases">
        <title>Complete genome sequence of the type strain Actinoalloteichus hymeniacidonis DSM 45092.</title>
        <authorList>
            <person name="Schaffert L."/>
            <person name="Albersmeier A."/>
            <person name="Winkler A."/>
            <person name="Kalinowski J."/>
            <person name="Zotchev S."/>
            <person name="Ruckert C."/>
        </authorList>
    </citation>
    <scope>NUCLEOTIDE SEQUENCE [LARGE SCALE GENOMIC DNA]</scope>
    <source>
        <strain evidence="2">HPA177(T) (DSM 45092(T))</strain>
    </source>
</reference>
<dbReference type="Proteomes" id="UP000095210">
    <property type="component" value="Chromosome"/>
</dbReference>
<organism evidence="1 2">
    <name type="scientific">Actinoalloteichus hymeniacidonis</name>
    <dbReference type="NCBI Taxonomy" id="340345"/>
    <lineage>
        <taxon>Bacteria</taxon>
        <taxon>Bacillati</taxon>
        <taxon>Actinomycetota</taxon>
        <taxon>Actinomycetes</taxon>
        <taxon>Pseudonocardiales</taxon>
        <taxon>Pseudonocardiaceae</taxon>
        <taxon>Actinoalloteichus</taxon>
    </lineage>
</organism>
<accession>A0AAC9HSE8</accession>
<name>A0AAC9HSE8_9PSEU</name>
<dbReference type="EMBL" id="CP014859">
    <property type="protein sequence ID" value="AOS64714.1"/>
    <property type="molecule type" value="Genomic_DNA"/>
</dbReference>
<dbReference type="KEGG" id="ahm:TL08_19615"/>
<protein>
    <recommendedName>
        <fullName evidence="3">Asparagine synthase</fullName>
    </recommendedName>
</protein>
<dbReference type="AlphaFoldDB" id="A0AAC9HSE8"/>
<evidence type="ECO:0000313" key="2">
    <source>
        <dbReference type="Proteomes" id="UP000095210"/>
    </source>
</evidence>
<keyword evidence="2" id="KW-1185">Reference proteome</keyword>